<keyword evidence="2" id="KW-0547">Nucleotide-binding</keyword>
<dbReference type="GO" id="GO:0016887">
    <property type="term" value="F:ATP hydrolysis activity"/>
    <property type="evidence" value="ECO:0007669"/>
    <property type="project" value="InterPro"/>
</dbReference>
<dbReference type="InterPro" id="IPR050221">
    <property type="entry name" value="26S_Proteasome_ATPase"/>
</dbReference>
<dbReference type="InterPro" id="IPR003593">
    <property type="entry name" value="AAA+_ATPase"/>
</dbReference>
<dbReference type="EMBL" id="CP002339">
    <property type="protein sequence ID" value="AEF04878.1"/>
    <property type="molecule type" value="Genomic_DNA"/>
</dbReference>
<dbReference type="SMART" id="SM00382">
    <property type="entry name" value="AAA"/>
    <property type="match status" value="2"/>
</dbReference>
<dbReference type="Pfam" id="PF00004">
    <property type="entry name" value="AAA"/>
    <property type="match status" value="2"/>
</dbReference>
<dbReference type="Proteomes" id="UP000000683">
    <property type="component" value="Chromosome"/>
</dbReference>
<accession>F5Z5F2</accession>
<dbReference type="CDD" id="cd19481">
    <property type="entry name" value="RecA-like_protease"/>
    <property type="match status" value="1"/>
</dbReference>
<sequence>MASALRNRFQLNYLACEWVKRLLKYAERIDADLLDENTVQALRGERRLASKPLKCNSLSAVKKLLTITDKNPVVTKVLQYNCRAVQQELVLPHNAASVVEYIVLTQANRHFTDFCDNLLAQLQDVSTKTLLQYATNLTPVEYEQTLKQLARAGILSKPSLSIVLGNELPDYLLQKLLTEKIETKQQLIAPLLHESKVAQFTLDAFPQVDTQLLANYFTSALTKQQRGINLLFYGDSGTGKTELARALAKSAGYTLYEVRSTALVDTKGNDDFDSKYPDKERLRYHSMINGLLSNNSKAVLLVDECESVFEQACYQYSKEHLQRLLEDNSVPSIWITNHVDCLEPSFIRRFKLATEVPPPRPSDIERMCKQYFRGLSLSSQFTRNITRIHNVSPAIIANAAHVAKTMGTARTEAENVVSETVKSTLQAAGLWDNTLRYQAELNFDVSLLNLKQPNSYLEEVSYALKHNKPARILLSGPPGTGKTAFAHYLAEINQRNLIRVKCSDVLSKWVGESEKNVAELFHRAHNEGKVILLDEVDSLLVSRESLSAHYELQLVNELLTQIECFTQPLFAATNFDSRLDKAVLRRFDFKLDCGYLKPEQVIRLYKQISGIKRLKVQEEQQLAHLTQLTPGDFAILARRKQFRNNKNHLASAISLLAEENQRKQPNTLMGFIRPH</sequence>
<dbReference type="RefSeq" id="WP_013785799.1">
    <property type="nucleotide sequence ID" value="NC_015554.1"/>
</dbReference>
<dbReference type="PANTHER" id="PTHR23073">
    <property type="entry name" value="26S PROTEASOME REGULATORY SUBUNIT"/>
    <property type="match status" value="1"/>
</dbReference>
<dbReference type="AlphaFoldDB" id="F5Z5F2"/>
<name>F5Z5F2_ALTNA</name>
<dbReference type="eggNOG" id="COG0464">
    <property type="taxonomic scope" value="Bacteria"/>
</dbReference>
<reference evidence="5 6" key="1">
    <citation type="journal article" date="2011" name="J. Bacteriol.">
        <title>Complete genome sequence of the polycyclic aromatic hydrocarbon-degrading bacterium Alteromonas sp. strain SN2.</title>
        <authorList>
            <person name="Jin H.M."/>
            <person name="Jeong H."/>
            <person name="Moon E.J."/>
            <person name="Math R.K."/>
            <person name="Lee K."/>
            <person name="Kim H.J."/>
            <person name="Jeon C.O."/>
            <person name="Oh T.K."/>
            <person name="Kim J.F."/>
        </authorList>
    </citation>
    <scope>NUCLEOTIDE SEQUENCE [LARGE SCALE GENOMIC DNA]</scope>
    <source>
        <strain evidence="6">JCM 17741 / KACC 18427 / KCTC 11700BP / SN2</strain>
    </source>
</reference>
<gene>
    <name evidence="5" type="ordered locus">ambt_16865</name>
</gene>
<dbReference type="OrthoDB" id="9809379at2"/>
<feature type="domain" description="AAA+ ATPase" evidence="4">
    <location>
        <begin position="226"/>
        <end position="360"/>
    </location>
</feature>
<dbReference type="SUPFAM" id="SSF52540">
    <property type="entry name" value="P-loop containing nucleoside triphosphate hydrolases"/>
    <property type="match status" value="2"/>
</dbReference>
<comment type="similarity">
    <text evidence="1">Belongs to the AAA ATPase family.</text>
</comment>
<proteinExistence type="inferred from homology"/>
<dbReference type="KEGG" id="alt:ambt_16865"/>
<evidence type="ECO:0000313" key="6">
    <source>
        <dbReference type="Proteomes" id="UP000000683"/>
    </source>
</evidence>
<keyword evidence="6" id="KW-1185">Reference proteome</keyword>
<dbReference type="PROSITE" id="PS00675">
    <property type="entry name" value="SIGMA54_INTERACT_1"/>
    <property type="match status" value="1"/>
</dbReference>
<dbReference type="InterPro" id="IPR027417">
    <property type="entry name" value="P-loop_NTPase"/>
</dbReference>
<dbReference type="GO" id="GO:0005524">
    <property type="term" value="F:ATP binding"/>
    <property type="evidence" value="ECO:0007669"/>
    <property type="project" value="UniProtKB-KW"/>
</dbReference>
<dbReference type="InterPro" id="IPR003959">
    <property type="entry name" value="ATPase_AAA_core"/>
</dbReference>
<dbReference type="HOGENOM" id="CLU_020632_0_0_6"/>
<dbReference type="InterPro" id="IPR025662">
    <property type="entry name" value="Sigma_54_int_dom_ATP-bd_1"/>
</dbReference>
<evidence type="ECO:0000256" key="2">
    <source>
        <dbReference type="ARBA" id="ARBA00022741"/>
    </source>
</evidence>
<evidence type="ECO:0000256" key="3">
    <source>
        <dbReference type="ARBA" id="ARBA00022840"/>
    </source>
</evidence>
<organism evidence="5 6">
    <name type="scientific">Alteromonas naphthalenivorans</name>
    <dbReference type="NCBI Taxonomy" id="715451"/>
    <lineage>
        <taxon>Bacteria</taxon>
        <taxon>Pseudomonadati</taxon>
        <taxon>Pseudomonadota</taxon>
        <taxon>Gammaproteobacteria</taxon>
        <taxon>Alteromonadales</taxon>
        <taxon>Alteromonadaceae</taxon>
        <taxon>Alteromonas/Salinimonas group</taxon>
        <taxon>Alteromonas</taxon>
    </lineage>
</organism>
<feature type="domain" description="AAA+ ATPase" evidence="4">
    <location>
        <begin position="468"/>
        <end position="597"/>
    </location>
</feature>
<evidence type="ECO:0000256" key="1">
    <source>
        <dbReference type="ARBA" id="ARBA00006914"/>
    </source>
</evidence>
<evidence type="ECO:0000259" key="4">
    <source>
        <dbReference type="SMART" id="SM00382"/>
    </source>
</evidence>
<evidence type="ECO:0000313" key="5">
    <source>
        <dbReference type="EMBL" id="AEF04878.1"/>
    </source>
</evidence>
<keyword evidence="3" id="KW-0067">ATP-binding</keyword>
<dbReference type="Gene3D" id="3.40.50.300">
    <property type="entry name" value="P-loop containing nucleotide triphosphate hydrolases"/>
    <property type="match status" value="2"/>
</dbReference>
<protein>
    <submittedName>
        <fullName evidence="5">ATPase</fullName>
    </submittedName>
</protein>